<protein>
    <submittedName>
        <fullName evidence="2">Helix-turn-helix transcriptional regulator</fullName>
    </submittedName>
</protein>
<dbReference type="CDD" id="cd00093">
    <property type="entry name" value="HTH_XRE"/>
    <property type="match status" value="1"/>
</dbReference>
<gene>
    <name evidence="2" type="ORF">WMO19_00655</name>
</gene>
<accession>A0ABV1CEY0</accession>
<proteinExistence type="predicted"/>
<organism evidence="2 3">
    <name type="scientific">Peptoniphilus hominis</name>
    <name type="common">ex Hitch et al. 2025</name>
    <dbReference type="NCBI Taxonomy" id="3133174"/>
    <lineage>
        <taxon>Bacteria</taxon>
        <taxon>Bacillati</taxon>
        <taxon>Bacillota</taxon>
        <taxon>Tissierellia</taxon>
        <taxon>Tissierellales</taxon>
        <taxon>Peptoniphilaceae</taxon>
        <taxon>Peptoniphilus</taxon>
    </lineage>
</organism>
<dbReference type="SMART" id="SM00530">
    <property type="entry name" value="HTH_XRE"/>
    <property type="match status" value="1"/>
</dbReference>
<dbReference type="Pfam" id="PF13443">
    <property type="entry name" value="HTH_26"/>
    <property type="match status" value="1"/>
</dbReference>
<dbReference type="SUPFAM" id="SSF47413">
    <property type="entry name" value="lambda repressor-like DNA-binding domains"/>
    <property type="match status" value="1"/>
</dbReference>
<feature type="domain" description="HTH cro/C1-type" evidence="1">
    <location>
        <begin position="7"/>
        <end position="62"/>
    </location>
</feature>
<reference evidence="2 3" key="1">
    <citation type="submission" date="2024-03" db="EMBL/GenBank/DDBJ databases">
        <title>Human intestinal bacterial collection.</title>
        <authorList>
            <person name="Pauvert C."/>
            <person name="Hitch T.C.A."/>
            <person name="Clavel T."/>
        </authorList>
    </citation>
    <scope>NUCLEOTIDE SEQUENCE [LARGE SCALE GENOMIC DNA]</scope>
    <source>
        <strain evidence="2 3">CLA-SR-H025</strain>
    </source>
</reference>
<evidence type="ECO:0000259" key="1">
    <source>
        <dbReference type="PROSITE" id="PS50943"/>
    </source>
</evidence>
<dbReference type="InterPro" id="IPR001387">
    <property type="entry name" value="Cro/C1-type_HTH"/>
</dbReference>
<evidence type="ECO:0000313" key="3">
    <source>
        <dbReference type="Proteomes" id="UP001447979"/>
    </source>
</evidence>
<dbReference type="RefSeq" id="WP_349169783.1">
    <property type="nucleotide sequence ID" value="NZ_JBBMFO010000001.1"/>
</dbReference>
<dbReference type="InterPro" id="IPR010982">
    <property type="entry name" value="Lambda_DNA-bd_dom_sf"/>
</dbReference>
<dbReference type="EMBL" id="JBBMFO010000001">
    <property type="protein sequence ID" value="MEQ2400107.1"/>
    <property type="molecule type" value="Genomic_DNA"/>
</dbReference>
<comment type="caution">
    <text evidence="2">The sequence shown here is derived from an EMBL/GenBank/DDBJ whole genome shotgun (WGS) entry which is preliminary data.</text>
</comment>
<name>A0ABV1CEY0_9FIRM</name>
<dbReference type="Proteomes" id="UP001447979">
    <property type="component" value="Unassembled WGS sequence"/>
</dbReference>
<evidence type="ECO:0000313" key="2">
    <source>
        <dbReference type="EMBL" id="MEQ2400107.1"/>
    </source>
</evidence>
<keyword evidence="3" id="KW-1185">Reference proteome</keyword>
<dbReference type="PROSITE" id="PS50943">
    <property type="entry name" value="HTH_CROC1"/>
    <property type="match status" value="1"/>
</dbReference>
<sequence length="72" mass="8156">MVNINKLRGKIIENGLSVKDLADKLEMDRSTLYRKMNSEGDTMTISDAEKISKILDLSLEEVNSIFFSEFVA</sequence>
<dbReference type="Gene3D" id="1.10.260.40">
    <property type="entry name" value="lambda repressor-like DNA-binding domains"/>
    <property type="match status" value="1"/>
</dbReference>